<dbReference type="OrthoDB" id="2617840at2"/>
<evidence type="ECO:0000313" key="2">
    <source>
        <dbReference type="Proteomes" id="UP000282311"/>
    </source>
</evidence>
<dbReference type="RefSeq" id="WP_120749277.1">
    <property type="nucleotide sequence ID" value="NZ_RBAH01000016.1"/>
</dbReference>
<gene>
    <name evidence="1" type="ORF">D7M11_21315</name>
</gene>
<sequence>MAACQAMKYRNVSPAVFRTLQSLGKKKGISIPNAPSGSFTFQVAGMKVGFQYAWDAGSGSLVLNCVTKPPLLGCSTIKSFADKIVAESGGKSA</sequence>
<dbReference type="AlphaFoldDB" id="A0A3B0C1S0"/>
<protein>
    <submittedName>
        <fullName evidence="1">Uncharacterized protein</fullName>
    </submittedName>
</protein>
<reference evidence="1 2" key="1">
    <citation type="journal article" date="2007" name="Int. J. Syst. Evol. Microbiol.">
        <title>Paenibacillus ginsengarvi sp. nov., isolated from soil from ginseng cultivation.</title>
        <authorList>
            <person name="Yoon M.H."/>
            <person name="Ten L.N."/>
            <person name="Im W.T."/>
        </authorList>
    </citation>
    <scope>NUCLEOTIDE SEQUENCE [LARGE SCALE GENOMIC DNA]</scope>
    <source>
        <strain evidence="1 2">KCTC 13059</strain>
    </source>
</reference>
<name>A0A3B0C1S0_9BACL</name>
<dbReference type="Proteomes" id="UP000282311">
    <property type="component" value="Unassembled WGS sequence"/>
</dbReference>
<proteinExistence type="predicted"/>
<dbReference type="EMBL" id="RBAH01000016">
    <property type="protein sequence ID" value="RKN79222.1"/>
    <property type="molecule type" value="Genomic_DNA"/>
</dbReference>
<evidence type="ECO:0000313" key="1">
    <source>
        <dbReference type="EMBL" id="RKN79222.1"/>
    </source>
</evidence>
<organism evidence="1 2">
    <name type="scientific">Paenibacillus ginsengarvi</name>
    <dbReference type="NCBI Taxonomy" id="400777"/>
    <lineage>
        <taxon>Bacteria</taxon>
        <taxon>Bacillati</taxon>
        <taxon>Bacillota</taxon>
        <taxon>Bacilli</taxon>
        <taxon>Bacillales</taxon>
        <taxon>Paenibacillaceae</taxon>
        <taxon>Paenibacillus</taxon>
    </lineage>
</organism>
<keyword evidence="2" id="KW-1185">Reference proteome</keyword>
<comment type="caution">
    <text evidence="1">The sequence shown here is derived from an EMBL/GenBank/DDBJ whole genome shotgun (WGS) entry which is preliminary data.</text>
</comment>
<accession>A0A3B0C1S0</accession>